<dbReference type="RefSeq" id="WP_031182980.1">
    <property type="nucleotide sequence ID" value="NZ_CP032230.1"/>
</dbReference>
<name>A0A4P6U5R8_STRSO</name>
<dbReference type="GeneID" id="300103010"/>
<reference evidence="1 2" key="1">
    <citation type="submission" date="2018-08" db="EMBL/GenBank/DDBJ databases">
        <title>The complete genome sequence of Streptomyces seoulensis, a pioneer strain for nickel superoxide dismutase discovery.</title>
        <authorList>
            <person name="Shin J."/>
            <person name="Lee J.-S."/>
            <person name="Lee E.-J."/>
            <person name="Youn H.-D."/>
        </authorList>
    </citation>
    <scope>NUCLEOTIDE SEQUENCE [LARGE SCALE GENOMIC DNA]</scope>
    <source>
        <strain evidence="1 2">KCTC 9819</strain>
        <plasmid evidence="1 2">unnamed</plasmid>
    </source>
</reference>
<geneLocation type="plasmid" evidence="1">
    <name>unnamed</name>
</geneLocation>
<dbReference type="Proteomes" id="UP000292547">
    <property type="component" value="Plasmid unnamed"/>
</dbReference>
<sequence length="158" mass="17751">MTNHDPVSELARVLYNALHDEDPRVAPLFGHDTDILRPVLSTVLAEAATQRWIQKQLDETAIRSIDFRNGMHMDLQAARELLAHQVAAARTMLGDAPNYSETKLEWDIKVAESPELYTIVIQRHAPGALTPHEARQKAEARVAELEAELRRLRGDTDG</sequence>
<dbReference type="OrthoDB" id="4333052at2"/>
<dbReference type="STRING" id="73044.GCA_000725795_04871"/>
<organism evidence="1 2">
    <name type="scientific">Streptomyces seoulensis</name>
    <dbReference type="NCBI Taxonomy" id="73044"/>
    <lineage>
        <taxon>Bacteria</taxon>
        <taxon>Bacillati</taxon>
        <taxon>Actinomycetota</taxon>
        <taxon>Actinomycetes</taxon>
        <taxon>Kitasatosporales</taxon>
        <taxon>Streptomycetaceae</taxon>
        <taxon>Streptomyces</taxon>
    </lineage>
</organism>
<evidence type="ECO:0000313" key="2">
    <source>
        <dbReference type="Proteomes" id="UP000292547"/>
    </source>
</evidence>
<keyword evidence="2" id="KW-1185">Reference proteome</keyword>
<gene>
    <name evidence="1" type="ORF">D0Z67_29390</name>
</gene>
<proteinExistence type="predicted"/>
<dbReference type="KEGG" id="sseo:D0Z67_29390"/>
<evidence type="ECO:0000313" key="1">
    <source>
        <dbReference type="EMBL" id="QBJ94484.1"/>
    </source>
</evidence>
<protein>
    <submittedName>
        <fullName evidence="1">Uncharacterized protein</fullName>
    </submittedName>
</protein>
<dbReference type="EMBL" id="CP032230">
    <property type="protein sequence ID" value="QBJ94484.1"/>
    <property type="molecule type" value="Genomic_DNA"/>
</dbReference>
<dbReference type="AlphaFoldDB" id="A0A4P6U5R8"/>
<accession>A0A4P6U5R8</accession>
<keyword evidence="1" id="KW-0614">Plasmid</keyword>